<feature type="transmembrane region" description="Helical" evidence="1">
    <location>
        <begin position="54"/>
        <end position="74"/>
    </location>
</feature>
<feature type="transmembrane region" description="Helical" evidence="1">
    <location>
        <begin position="119"/>
        <end position="139"/>
    </location>
</feature>
<reference evidence="3" key="1">
    <citation type="submission" date="2015-09" db="EMBL/GenBank/DDBJ databases">
        <authorList>
            <person name="Rodrigo-Torres Lidia"/>
            <person name="Arahal R.David."/>
        </authorList>
    </citation>
    <scope>NUCLEOTIDE SEQUENCE [LARGE SCALE GENOMIC DNA]</scope>
    <source>
        <strain evidence="3">CECT 5114</strain>
    </source>
</reference>
<proteinExistence type="predicted"/>
<evidence type="ECO:0008006" key="4">
    <source>
        <dbReference type="Google" id="ProtNLM"/>
    </source>
</evidence>
<evidence type="ECO:0000313" key="2">
    <source>
        <dbReference type="EMBL" id="CUK27511.1"/>
    </source>
</evidence>
<evidence type="ECO:0000313" key="3">
    <source>
        <dbReference type="Proteomes" id="UP000051184"/>
    </source>
</evidence>
<dbReference type="AlphaFoldDB" id="A0A0P1IV70"/>
<dbReference type="EMBL" id="CYUE01000023">
    <property type="protein sequence ID" value="CUK27511.1"/>
    <property type="molecule type" value="Genomic_DNA"/>
</dbReference>
<protein>
    <recommendedName>
        <fullName evidence="4">DUF4149 domain-containing protein</fullName>
    </recommendedName>
</protein>
<keyword evidence="1" id="KW-1133">Transmembrane helix</keyword>
<gene>
    <name evidence="2" type="ORF">TA5114_03339</name>
</gene>
<name>A0A0P1IV70_9RHOB</name>
<organism evidence="2 3">
    <name type="scientific">Cognatishimia activa</name>
    <dbReference type="NCBI Taxonomy" id="1715691"/>
    <lineage>
        <taxon>Bacteria</taxon>
        <taxon>Pseudomonadati</taxon>
        <taxon>Pseudomonadota</taxon>
        <taxon>Alphaproteobacteria</taxon>
        <taxon>Rhodobacterales</taxon>
        <taxon>Paracoccaceae</taxon>
        <taxon>Cognatishimia</taxon>
    </lineage>
</organism>
<keyword evidence="3" id="KW-1185">Reference proteome</keyword>
<accession>A0A0P1IV70</accession>
<feature type="transmembrane region" description="Helical" evidence="1">
    <location>
        <begin position="81"/>
        <end position="99"/>
    </location>
</feature>
<sequence>MTMKKPMYSKILVGLLLLWAGLALGGNLIAAPAKFQVQSLTLEDLLRVGRAQFSWLGYAEMALAAGAIVLSFLVKRMWYTLVAAVSLFGVQQLVLQPMLEARTDLILAGLPNGGDHYHIWFVAAEVAKFVLLIVAAWQVSSNQPQRQSFAAQAT</sequence>
<evidence type="ECO:0000256" key="1">
    <source>
        <dbReference type="SAM" id="Phobius"/>
    </source>
</evidence>
<dbReference type="Proteomes" id="UP000051184">
    <property type="component" value="Unassembled WGS sequence"/>
</dbReference>
<keyword evidence="1" id="KW-0472">Membrane</keyword>
<keyword evidence="1" id="KW-0812">Transmembrane</keyword>